<gene>
    <name evidence="5" type="primary">LOC103067803</name>
</gene>
<name>A0A9F5JBU9_PYTBI</name>
<keyword evidence="2" id="KW-0472">Membrane</keyword>
<dbReference type="GeneID" id="103067803"/>
<dbReference type="OMA" id="FCLVADH"/>
<dbReference type="InterPro" id="IPR046450">
    <property type="entry name" value="PA_dom_sf"/>
</dbReference>
<evidence type="ECO:0000313" key="4">
    <source>
        <dbReference type="Proteomes" id="UP000695026"/>
    </source>
</evidence>
<comment type="subcellular location">
    <subcellularLocation>
        <location evidence="1">Membrane</location>
        <topology evidence="1">Single-pass membrane protein</topology>
    </subcellularLocation>
</comment>
<feature type="domain" description="PA" evidence="3">
    <location>
        <begin position="89"/>
        <end position="167"/>
    </location>
</feature>
<dbReference type="Proteomes" id="UP000695026">
    <property type="component" value="Unplaced"/>
</dbReference>
<dbReference type="OrthoDB" id="5357315at2759"/>
<keyword evidence="2" id="KW-1133">Transmembrane helix</keyword>
<sequence length="255" mass="28876">MILKWVLPYWNYLYSLPILVLFNCYPLQANADNTNQIYYTALINVTVLNPDRSTSASITLERGRYGQTSPKIGVKGLLLAPLPINGVPDRLGCDPRTRFQVPPNTKQWIALLQRGNCTFKQKILRAASHNASAVVIYNNVSGEEPVTMTHQGTGDIVTVMITEMKVKEILNYLEKNMSVLIAIAVGTRYPSKNVNRSSLVFVSVSFIVLMIISSAWLIFYFIQKIRYTSARDRNQCKQQANQMERGPFSTCRFLE</sequence>
<evidence type="ECO:0000256" key="2">
    <source>
        <dbReference type="SAM" id="Phobius"/>
    </source>
</evidence>
<dbReference type="SUPFAM" id="SSF52025">
    <property type="entry name" value="PA domain"/>
    <property type="match status" value="1"/>
</dbReference>
<keyword evidence="4" id="KW-1185">Reference proteome</keyword>
<feature type="transmembrane region" description="Helical" evidence="2">
    <location>
        <begin position="199"/>
        <end position="222"/>
    </location>
</feature>
<evidence type="ECO:0000256" key="1">
    <source>
        <dbReference type="ARBA" id="ARBA00004167"/>
    </source>
</evidence>
<keyword evidence="2" id="KW-0812">Transmembrane</keyword>
<dbReference type="RefSeq" id="XP_025029701.1">
    <property type="nucleotide sequence ID" value="XM_025173933.1"/>
</dbReference>
<proteinExistence type="predicted"/>
<protein>
    <submittedName>
        <fullName evidence="5">E3 ubiquitin-protein ligase RNF130-like isoform X1</fullName>
    </submittedName>
</protein>
<dbReference type="Gene3D" id="3.50.30.30">
    <property type="match status" value="1"/>
</dbReference>
<evidence type="ECO:0000259" key="3">
    <source>
        <dbReference type="Pfam" id="PF02225"/>
    </source>
</evidence>
<reference evidence="5" key="1">
    <citation type="submission" date="2025-08" db="UniProtKB">
        <authorList>
            <consortium name="RefSeq"/>
        </authorList>
    </citation>
    <scope>IDENTIFICATION</scope>
    <source>
        <tissue evidence="5">Liver</tissue>
    </source>
</reference>
<evidence type="ECO:0000313" key="5">
    <source>
        <dbReference type="RefSeq" id="XP_025029701.1"/>
    </source>
</evidence>
<dbReference type="FunFam" id="3.50.30.30:FF:000011">
    <property type="entry name" value="E3 ubiquitin-protein ligase RNF130"/>
    <property type="match status" value="1"/>
</dbReference>
<dbReference type="GO" id="GO:0016020">
    <property type="term" value="C:membrane"/>
    <property type="evidence" value="ECO:0007669"/>
    <property type="project" value="UniProtKB-SubCell"/>
</dbReference>
<accession>A0A9F5JBU9</accession>
<organism evidence="4 5">
    <name type="scientific">Python bivittatus</name>
    <name type="common">Burmese python</name>
    <name type="synonym">Python molurus bivittatus</name>
    <dbReference type="NCBI Taxonomy" id="176946"/>
    <lineage>
        <taxon>Eukaryota</taxon>
        <taxon>Metazoa</taxon>
        <taxon>Chordata</taxon>
        <taxon>Craniata</taxon>
        <taxon>Vertebrata</taxon>
        <taxon>Euteleostomi</taxon>
        <taxon>Lepidosauria</taxon>
        <taxon>Squamata</taxon>
        <taxon>Bifurcata</taxon>
        <taxon>Unidentata</taxon>
        <taxon>Episquamata</taxon>
        <taxon>Toxicofera</taxon>
        <taxon>Serpentes</taxon>
        <taxon>Henophidia</taxon>
        <taxon>Pythonidae</taxon>
        <taxon>Python</taxon>
    </lineage>
</organism>
<dbReference type="InterPro" id="IPR003137">
    <property type="entry name" value="PA_domain"/>
</dbReference>
<dbReference type="Pfam" id="PF02225">
    <property type="entry name" value="PA"/>
    <property type="match status" value="1"/>
</dbReference>
<dbReference type="CDD" id="cd02122">
    <property type="entry name" value="PA_GRAIL_like"/>
    <property type="match status" value="1"/>
</dbReference>
<dbReference type="AlphaFoldDB" id="A0A9F5JBU9"/>